<comment type="caution">
    <text evidence="1">The sequence shown here is derived from an EMBL/GenBank/DDBJ whole genome shotgun (WGS) entry which is preliminary data.</text>
</comment>
<gene>
    <name evidence="1" type="ORF">BN9_019520</name>
</gene>
<dbReference type="Proteomes" id="UP000053237">
    <property type="component" value="Unassembled WGS sequence"/>
</dbReference>
<evidence type="ECO:0000313" key="2">
    <source>
        <dbReference type="Proteomes" id="UP000053237"/>
    </source>
</evidence>
<dbReference type="EMBL" id="CAIX01000015">
    <property type="protein sequence ID" value="CCI41168.1"/>
    <property type="molecule type" value="Genomic_DNA"/>
</dbReference>
<name>A0A024G2T3_9STRA</name>
<reference evidence="1 2" key="1">
    <citation type="submission" date="2012-05" db="EMBL/GenBank/DDBJ databases">
        <title>Recombination and specialization in a pathogen metapopulation.</title>
        <authorList>
            <person name="Gardiner A."/>
            <person name="Kemen E."/>
            <person name="Schultz-Larsen T."/>
            <person name="MacLean D."/>
            <person name="Van Oosterhout C."/>
            <person name="Jones J.D.G."/>
        </authorList>
    </citation>
    <scope>NUCLEOTIDE SEQUENCE [LARGE SCALE GENOMIC DNA]</scope>
    <source>
        <strain evidence="1 2">Ac Nc2</strain>
    </source>
</reference>
<keyword evidence="2" id="KW-1185">Reference proteome</keyword>
<evidence type="ECO:0000313" key="1">
    <source>
        <dbReference type="EMBL" id="CCI41168.1"/>
    </source>
</evidence>
<dbReference type="InParanoid" id="A0A024G2T3"/>
<dbReference type="AlphaFoldDB" id="A0A024G2T3"/>
<proteinExistence type="predicted"/>
<protein>
    <submittedName>
        <fullName evidence="1">Uncharacterized protein</fullName>
    </submittedName>
</protein>
<organism evidence="1 2">
    <name type="scientific">Albugo candida</name>
    <dbReference type="NCBI Taxonomy" id="65357"/>
    <lineage>
        <taxon>Eukaryota</taxon>
        <taxon>Sar</taxon>
        <taxon>Stramenopiles</taxon>
        <taxon>Oomycota</taxon>
        <taxon>Peronosporomycetes</taxon>
        <taxon>Albuginales</taxon>
        <taxon>Albuginaceae</taxon>
        <taxon>Albugo</taxon>
    </lineage>
</organism>
<accession>A0A024G2T3</accession>
<sequence>MMLMGHLLEFMRDFLEKFSNMLEYFVQFLFEHAAFLGFFDLGSTCKLSTGLYLVAFSPITTQCRPRESVEPTKYRSTLLTFTCYVTRSRKYQTMTHIYVKLK</sequence>